<dbReference type="Proteomes" id="UP000229401">
    <property type="component" value="Unassembled WGS sequence"/>
</dbReference>
<reference evidence="2" key="1">
    <citation type="submission" date="2017-09" db="EMBL/GenBank/DDBJ databases">
        <title>Depth-based differentiation of microbial function through sediment-hosted aquifers and enrichment of novel symbionts in the deep terrestrial subsurface.</title>
        <authorList>
            <person name="Probst A.J."/>
            <person name="Ladd B."/>
            <person name="Jarett J.K."/>
            <person name="Geller-Mcgrath D.E."/>
            <person name="Sieber C.M.K."/>
            <person name="Emerson J.B."/>
            <person name="Anantharaman K."/>
            <person name="Thomas B.C."/>
            <person name="Malmstrom R."/>
            <person name="Stieglmeier M."/>
            <person name="Klingl A."/>
            <person name="Woyke T."/>
            <person name="Ryan C.M."/>
            <person name="Banfield J.F."/>
        </authorList>
    </citation>
    <scope>NUCLEOTIDE SEQUENCE [LARGE SCALE GENOMIC DNA]</scope>
</reference>
<organism evidence="1 2">
    <name type="scientific">Candidatus Roizmanbacteria bacterium CG_4_10_14_0_8_um_filter_33_9</name>
    <dbReference type="NCBI Taxonomy" id="1974826"/>
    <lineage>
        <taxon>Bacteria</taxon>
        <taxon>Candidatus Roizmaniibacteriota</taxon>
    </lineage>
</organism>
<comment type="caution">
    <text evidence="1">The sequence shown here is derived from an EMBL/GenBank/DDBJ whole genome shotgun (WGS) entry which is preliminary data.</text>
</comment>
<feature type="non-terminal residue" evidence="1">
    <location>
        <position position="81"/>
    </location>
</feature>
<name>A0A2M7QHZ7_9BACT</name>
<accession>A0A2M7QHZ7</accession>
<proteinExistence type="predicted"/>
<gene>
    <name evidence="1" type="ORF">COY87_05500</name>
</gene>
<dbReference type="AlphaFoldDB" id="A0A2M7QHZ7"/>
<evidence type="ECO:0000313" key="1">
    <source>
        <dbReference type="EMBL" id="PIY71561.1"/>
    </source>
</evidence>
<sequence length="81" mass="8498">MAEPKPRGPIHLSRRDFGKAMVGLVPLTLLAACAAPQAPQAPSAPKQTIVDLGNGTFQLPNRNIIDSNGNVIWDASKQAPG</sequence>
<dbReference type="PROSITE" id="PS51257">
    <property type="entry name" value="PROKAR_LIPOPROTEIN"/>
    <property type="match status" value="1"/>
</dbReference>
<dbReference type="EMBL" id="PFLI01000187">
    <property type="protein sequence ID" value="PIY71561.1"/>
    <property type="molecule type" value="Genomic_DNA"/>
</dbReference>
<evidence type="ECO:0000313" key="2">
    <source>
        <dbReference type="Proteomes" id="UP000229401"/>
    </source>
</evidence>
<dbReference type="PROSITE" id="PS51318">
    <property type="entry name" value="TAT"/>
    <property type="match status" value="1"/>
</dbReference>
<dbReference type="InterPro" id="IPR006311">
    <property type="entry name" value="TAT_signal"/>
</dbReference>
<protein>
    <submittedName>
        <fullName evidence="1">Uncharacterized protein</fullName>
    </submittedName>
</protein>